<dbReference type="Proteomes" id="UP001597214">
    <property type="component" value="Unassembled WGS sequence"/>
</dbReference>
<dbReference type="Gene3D" id="2.60.40.730">
    <property type="entry name" value="SOR catalytic domain"/>
    <property type="match status" value="1"/>
</dbReference>
<dbReference type="Gene3D" id="1.10.260.40">
    <property type="entry name" value="lambda repressor-like DNA-binding domains"/>
    <property type="match status" value="1"/>
</dbReference>
<sequence length="194" mass="22271">MDNRKIGKLIYSLRKEKGLTQKQLAEQMNISDRTISKWERGYGCPDITLLPSLSTLLGVNIEYILDGELSSNEFVGGNMRKSHYYVCQSCNNLLFSTGDSTISCCGKKLEQLVAKKALDDEKLSISEIDNEWFITSEHPMTKNHYISFIAFATGDRVEIIKMYPEWGLQSLIPKRKHGKLIWYDTQLGLYYQLI</sequence>
<dbReference type="PROSITE" id="PS50943">
    <property type="entry name" value="HTH_CROC1"/>
    <property type="match status" value="1"/>
</dbReference>
<reference evidence="4" key="1">
    <citation type="journal article" date="2019" name="Int. J. Syst. Evol. Microbiol.">
        <title>The Global Catalogue of Microorganisms (GCM) 10K type strain sequencing project: providing services to taxonomists for standard genome sequencing and annotation.</title>
        <authorList>
            <consortium name="The Broad Institute Genomics Platform"/>
            <consortium name="The Broad Institute Genome Sequencing Center for Infectious Disease"/>
            <person name="Wu L."/>
            <person name="Ma J."/>
        </authorList>
    </citation>
    <scope>NUCLEOTIDE SEQUENCE [LARGE SCALE GENOMIC DNA]</scope>
    <source>
        <strain evidence="4">CCUG 49339</strain>
    </source>
</reference>
<organism evidence="3 4">
    <name type="scientific">Bacillus salitolerans</name>
    <dbReference type="NCBI Taxonomy" id="1437434"/>
    <lineage>
        <taxon>Bacteria</taxon>
        <taxon>Bacillati</taxon>
        <taxon>Bacillota</taxon>
        <taxon>Bacilli</taxon>
        <taxon>Bacillales</taxon>
        <taxon>Bacillaceae</taxon>
        <taxon>Bacillus</taxon>
    </lineage>
</organism>
<gene>
    <name evidence="3" type="ORF">ACFSCX_22200</name>
</gene>
<dbReference type="CDD" id="cd00093">
    <property type="entry name" value="HTH_XRE"/>
    <property type="match status" value="1"/>
</dbReference>
<dbReference type="InterPro" id="IPR001387">
    <property type="entry name" value="Cro/C1-type_HTH"/>
</dbReference>
<keyword evidence="4" id="KW-1185">Reference proteome</keyword>
<dbReference type="PANTHER" id="PTHR46558:SF11">
    <property type="entry name" value="HTH-TYPE TRANSCRIPTIONAL REGULATOR XRE"/>
    <property type="match status" value="1"/>
</dbReference>
<dbReference type="SUPFAM" id="SSF49367">
    <property type="entry name" value="Superoxide reductase-like"/>
    <property type="match status" value="1"/>
</dbReference>
<dbReference type="InterPro" id="IPR036073">
    <property type="entry name" value="Desulfoferrodoxin_Fe-bd_dom_sf"/>
</dbReference>
<protein>
    <submittedName>
        <fullName evidence="3">Helix-turn-helix domain-containing protein</fullName>
    </submittedName>
</protein>
<keyword evidence="1" id="KW-0238">DNA-binding</keyword>
<comment type="caution">
    <text evidence="3">The sequence shown here is derived from an EMBL/GenBank/DDBJ whole genome shotgun (WGS) entry which is preliminary data.</text>
</comment>
<evidence type="ECO:0000256" key="1">
    <source>
        <dbReference type="ARBA" id="ARBA00023125"/>
    </source>
</evidence>
<evidence type="ECO:0000313" key="4">
    <source>
        <dbReference type="Proteomes" id="UP001597214"/>
    </source>
</evidence>
<proteinExistence type="predicted"/>
<dbReference type="EMBL" id="JBHUEM010000054">
    <property type="protein sequence ID" value="MFD1739199.1"/>
    <property type="molecule type" value="Genomic_DNA"/>
</dbReference>
<feature type="domain" description="HTH cro/C1-type" evidence="2">
    <location>
        <begin position="10"/>
        <end position="64"/>
    </location>
</feature>
<dbReference type="InterPro" id="IPR010982">
    <property type="entry name" value="Lambda_DNA-bd_dom_sf"/>
</dbReference>
<dbReference type="SUPFAM" id="SSF47413">
    <property type="entry name" value="lambda repressor-like DNA-binding domains"/>
    <property type="match status" value="1"/>
</dbReference>
<name>A0ABW4LWC7_9BACI</name>
<dbReference type="PANTHER" id="PTHR46558">
    <property type="entry name" value="TRACRIPTIONAL REGULATORY PROTEIN-RELATED-RELATED"/>
    <property type="match status" value="1"/>
</dbReference>
<evidence type="ECO:0000313" key="3">
    <source>
        <dbReference type="EMBL" id="MFD1739199.1"/>
    </source>
</evidence>
<dbReference type="Pfam" id="PF01381">
    <property type="entry name" value="HTH_3"/>
    <property type="match status" value="1"/>
</dbReference>
<dbReference type="RefSeq" id="WP_377930432.1">
    <property type="nucleotide sequence ID" value="NZ_JBHUEM010000054.1"/>
</dbReference>
<evidence type="ECO:0000259" key="2">
    <source>
        <dbReference type="PROSITE" id="PS50943"/>
    </source>
</evidence>
<dbReference type="SMART" id="SM00530">
    <property type="entry name" value="HTH_XRE"/>
    <property type="match status" value="1"/>
</dbReference>
<accession>A0ABW4LWC7</accession>